<proteinExistence type="predicted"/>
<evidence type="ECO:0000259" key="2">
    <source>
        <dbReference type="Pfam" id="PF02190"/>
    </source>
</evidence>
<evidence type="ECO:0000256" key="1">
    <source>
        <dbReference type="SAM" id="MobiDB-lite"/>
    </source>
</evidence>
<feature type="domain" description="Lon N-terminal" evidence="2">
    <location>
        <begin position="66"/>
        <end position="263"/>
    </location>
</feature>
<protein>
    <recommendedName>
        <fullName evidence="2">Lon N-terminal domain-containing protein</fullName>
    </recommendedName>
</protein>
<name>A0A835SK76_CHLIN</name>
<feature type="compositionally biased region" description="Low complexity" evidence="1">
    <location>
        <begin position="12"/>
        <end position="34"/>
    </location>
</feature>
<evidence type="ECO:0000313" key="4">
    <source>
        <dbReference type="Proteomes" id="UP000650467"/>
    </source>
</evidence>
<dbReference type="PANTHER" id="PTHR46732:SF5">
    <property type="entry name" value="ATP-DEPENDENT PROTEASE LA (LON) DOMAIN PROTEIN"/>
    <property type="match status" value="1"/>
</dbReference>
<dbReference type="InterPro" id="IPR015947">
    <property type="entry name" value="PUA-like_sf"/>
</dbReference>
<comment type="caution">
    <text evidence="3">The sequence shown here is derived from an EMBL/GenBank/DDBJ whole genome shotgun (WGS) entry which is preliminary data.</text>
</comment>
<dbReference type="SUPFAM" id="SSF88697">
    <property type="entry name" value="PUA domain-like"/>
    <property type="match status" value="1"/>
</dbReference>
<organism evidence="3 4">
    <name type="scientific">Chlamydomonas incerta</name>
    <dbReference type="NCBI Taxonomy" id="51695"/>
    <lineage>
        <taxon>Eukaryota</taxon>
        <taxon>Viridiplantae</taxon>
        <taxon>Chlorophyta</taxon>
        <taxon>core chlorophytes</taxon>
        <taxon>Chlorophyceae</taxon>
        <taxon>CS clade</taxon>
        <taxon>Chlamydomonadales</taxon>
        <taxon>Chlamydomonadaceae</taxon>
        <taxon>Chlamydomonas</taxon>
    </lineage>
</organism>
<dbReference type="AlphaFoldDB" id="A0A835SK76"/>
<dbReference type="OrthoDB" id="529006at2759"/>
<dbReference type="EMBL" id="JAEHOC010000047">
    <property type="protein sequence ID" value="KAG2426497.1"/>
    <property type="molecule type" value="Genomic_DNA"/>
</dbReference>
<sequence length="309" mass="31914">MFDELAAKQQQGSSGSSNSSGSGSSSSSSTSSSGASVSALTGVRFGHVHAGAVPRGEGVVPADDAVPYVGVLATIKSAARRPDGTLMLEYEGQRRIRLLSVWQAEPYMVAAACHLTDSAEGSDEDVVDLLEWELYGQLQEVGRLSRLLATDDSAPLQLPDSVPRYAPPSRPAGRGPRTLAEHLTAAGHPAGAQISMWQRFGSVYGGGRAARQPADDPYSVLSERLGKDTRQELFSFAAAGMLELGPAERLALLTSTDRAARLQWVAAAVAPFLEEQRARASVARALKGAGAGAGAGAGSTTAGEGPAVA</sequence>
<dbReference type="PANTHER" id="PTHR46732">
    <property type="entry name" value="ATP-DEPENDENT PROTEASE LA (LON) DOMAIN PROTEIN"/>
    <property type="match status" value="1"/>
</dbReference>
<accession>A0A835SK76</accession>
<feature type="region of interest" description="Disordered" evidence="1">
    <location>
        <begin position="1"/>
        <end position="34"/>
    </location>
</feature>
<feature type="region of interest" description="Disordered" evidence="1">
    <location>
        <begin position="290"/>
        <end position="309"/>
    </location>
</feature>
<dbReference type="Pfam" id="PF02190">
    <property type="entry name" value="LON_substr_bdg"/>
    <property type="match status" value="1"/>
</dbReference>
<dbReference type="Gene3D" id="2.30.130.40">
    <property type="entry name" value="LON domain-like"/>
    <property type="match status" value="1"/>
</dbReference>
<reference evidence="3" key="1">
    <citation type="journal article" date="2020" name="bioRxiv">
        <title>Comparative genomics of Chlamydomonas.</title>
        <authorList>
            <person name="Craig R.J."/>
            <person name="Hasan A.R."/>
            <person name="Ness R.W."/>
            <person name="Keightley P.D."/>
        </authorList>
    </citation>
    <scope>NUCLEOTIDE SEQUENCE</scope>
    <source>
        <strain evidence="3">SAG 7.73</strain>
    </source>
</reference>
<gene>
    <name evidence="3" type="ORF">HXX76_011726</name>
</gene>
<dbReference type="InterPro" id="IPR046336">
    <property type="entry name" value="Lon_prtase_N_sf"/>
</dbReference>
<keyword evidence="4" id="KW-1185">Reference proteome</keyword>
<evidence type="ECO:0000313" key="3">
    <source>
        <dbReference type="EMBL" id="KAG2426497.1"/>
    </source>
</evidence>
<dbReference type="InterPro" id="IPR003111">
    <property type="entry name" value="Lon_prtase_N"/>
</dbReference>
<feature type="compositionally biased region" description="Low complexity" evidence="1">
    <location>
        <begin position="298"/>
        <end position="309"/>
    </location>
</feature>
<dbReference type="Proteomes" id="UP000650467">
    <property type="component" value="Unassembled WGS sequence"/>
</dbReference>
<feature type="region of interest" description="Disordered" evidence="1">
    <location>
        <begin position="158"/>
        <end position="177"/>
    </location>
</feature>